<keyword evidence="2" id="KW-1185">Reference proteome</keyword>
<dbReference type="EMBL" id="JAQOUE010000002">
    <property type="protein sequence ID" value="MDT7044219.1"/>
    <property type="molecule type" value="Genomic_DNA"/>
</dbReference>
<dbReference type="RefSeq" id="WP_313834804.1">
    <property type="nucleotide sequence ID" value="NZ_JAQOUE010000002.1"/>
</dbReference>
<gene>
    <name evidence="1" type="ORF">PPG34_17850</name>
</gene>
<accession>A0ABU3KCJ1</accession>
<reference evidence="1 2" key="1">
    <citation type="journal article" date="2023" name="ISME J.">
        <title>Cultivation and genomic characterization of novel and ubiquitous marine nitrite-oxidizing bacteria from the Nitrospirales.</title>
        <authorList>
            <person name="Mueller A.J."/>
            <person name="Daebeler A."/>
            <person name="Herbold C.W."/>
            <person name="Kirkegaard R.H."/>
            <person name="Daims H."/>
        </authorList>
    </citation>
    <scope>NUCLEOTIDE SEQUENCE [LARGE SCALE GENOMIC DNA]</scope>
    <source>
        <strain evidence="1 2">EB</strain>
    </source>
</reference>
<proteinExistence type="predicted"/>
<dbReference type="Proteomes" id="UP001250932">
    <property type="component" value="Unassembled WGS sequence"/>
</dbReference>
<sequence>MRDRIACPTRRPENNTSNSIITRLFFTLCVIGNFALTETPVRAEHPTLTPTPFEQIKGLVGTWQGTRKAYDGEETITARYSLTAKDTAVMEQLFPGTPKEMVSVYTQDGHDLVMTHYCMLGNQPRMKTQGRAPSKHITLTYVDGTGMRSPHEMHMHEVTITIMDDSHMTHQWTLYDKGKKKVTHTFMFTRQ</sequence>
<evidence type="ECO:0008006" key="3">
    <source>
        <dbReference type="Google" id="ProtNLM"/>
    </source>
</evidence>
<comment type="caution">
    <text evidence="1">The sequence shown here is derived from an EMBL/GenBank/DDBJ whole genome shotgun (WGS) entry which is preliminary data.</text>
</comment>
<name>A0ABU3KCJ1_9BACT</name>
<evidence type="ECO:0000313" key="1">
    <source>
        <dbReference type="EMBL" id="MDT7044219.1"/>
    </source>
</evidence>
<protein>
    <recommendedName>
        <fullName evidence="3">DUF1579 domain-containing protein</fullName>
    </recommendedName>
</protein>
<evidence type="ECO:0000313" key="2">
    <source>
        <dbReference type="Proteomes" id="UP001250932"/>
    </source>
</evidence>
<organism evidence="1 2">
    <name type="scientific">Candidatus Nitronereus thalassa</name>
    <dbReference type="NCBI Taxonomy" id="3020898"/>
    <lineage>
        <taxon>Bacteria</taxon>
        <taxon>Pseudomonadati</taxon>
        <taxon>Nitrospirota</taxon>
        <taxon>Nitrospiria</taxon>
        <taxon>Nitrospirales</taxon>
        <taxon>Nitrospiraceae</taxon>
        <taxon>Candidatus Nitronereus</taxon>
    </lineage>
</organism>